<accession>A0A166BBF1</accession>
<dbReference type="OrthoDB" id="4851849at2759"/>
<evidence type="ECO:0000259" key="5">
    <source>
        <dbReference type="PROSITE" id="PS50865"/>
    </source>
</evidence>
<dbReference type="SUPFAM" id="SSF144232">
    <property type="entry name" value="HIT/MYND zinc finger-like"/>
    <property type="match status" value="1"/>
</dbReference>
<protein>
    <recommendedName>
        <fullName evidence="5">MYND-type domain-containing protein</fullName>
    </recommendedName>
</protein>
<evidence type="ECO:0000313" key="6">
    <source>
        <dbReference type="EMBL" id="KZT36185.1"/>
    </source>
</evidence>
<reference evidence="6 7" key="1">
    <citation type="journal article" date="2016" name="Mol. Biol. Evol.">
        <title>Comparative Genomics of Early-Diverging Mushroom-Forming Fungi Provides Insights into the Origins of Lignocellulose Decay Capabilities.</title>
        <authorList>
            <person name="Nagy L.G."/>
            <person name="Riley R."/>
            <person name="Tritt A."/>
            <person name="Adam C."/>
            <person name="Daum C."/>
            <person name="Floudas D."/>
            <person name="Sun H."/>
            <person name="Yadav J.S."/>
            <person name="Pangilinan J."/>
            <person name="Larsson K.H."/>
            <person name="Matsuura K."/>
            <person name="Barry K."/>
            <person name="Labutti K."/>
            <person name="Kuo R."/>
            <person name="Ohm R.A."/>
            <person name="Bhattacharya S.S."/>
            <person name="Shirouzu T."/>
            <person name="Yoshinaga Y."/>
            <person name="Martin F.M."/>
            <person name="Grigoriev I.V."/>
            <person name="Hibbett D.S."/>
        </authorList>
    </citation>
    <scope>NUCLEOTIDE SEQUENCE [LARGE SCALE GENOMIC DNA]</scope>
    <source>
        <strain evidence="6 7">HHB10207 ss-3</strain>
    </source>
</reference>
<dbReference type="InterPro" id="IPR002893">
    <property type="entry name" value="Znf_MYND"/>
</dbReference>
<dbReference type="EMBL" id="KV428114">
    <property type="protein sequence ID" value="KZT36185.1"/>
    <property type="molecule type" value="Genomic_DNA"/>
</dbReference>
<evidence type="ECO:0000256" key="1">
    <source>
        <dbReference type="ARBA" id="ARBA00022723"/>
    </source>
</evidence>
<keyword evidence="1" id="KW-0479">Metal-binding</keyword>
<dbReference type="PROSITE" id="PS50865">
    <property type="entry name" value="ZF_MYND_2"/>
    <property type="match status" value="1"/>
</dbReference>
<organism evidence="6 7">
    <name type="scientific">Sistotremastrum suecicum HHB10207 ss-3</name>
    <dbReference type="NCBI Taxonomy" id="1314776"/>
    <lineage>
        <taxon>Eukaryota</taxon>
        <taxon>Fungi</taxon>
        <taxon>Dikarya</taxon>
        <taxon>Basidiomycota</taxon>
        <taxon>Agaricomycotina</taxon>
        <taxon>Agaricomycetes</taxon>
        <taxon>Sistotremastrales</taxon>
        <taxon>Sistotremastraceae</taxon>
        <taxon>Sistotremastrum</taxon>
    </lineage>
</organism>
<keyword evidence="3" id="KW-0862">Zinc</keyword>
<evidence type="ECO:0000313" key="7">
    <source>
        <dbReference type="Proteomes" id="UP000076798"/>
    </source>
</evidence>
<dbReference type="Gene3D" id="6.10.140.2220">
    <property type="match status" value="1"/>
</dbReference>
<evidence type="ECO:0000256" key="4">
    <source>
        <dbReference type="PROSITE-ProRule" id="PRU00134"/>
    </source>
</evidence>
<dbReference type="Proteomes" id="UP000076798">
    <property type="component" value="Unassembled WGS sequence"/>
</dbReference>
<evidence type="ECO:0000256" key="3">
    <source>
        <dbReference type="ARBA" id="ARBA00022833"/>
    </source>
</evidence>
<keyword evidence="7" id="KW-1185">Reference proteome</keyword>
<feature type="domain" description="MYND-type" evidence="5">
    <location>
        <begin position="5"/>
        <end position="41"/>
    </location>
</feature>
<dbReference type="AlphaFoldDB" id="A0A166BBF1"/>
<gene>
    <name evidence="6" type="ORF">SISSUDRAFT_1121100</name>
</gene>
<keyword evidence="2 4" id="KW-0863">Zinc-finger</keyword>
<sequence length="446" mass="50830">MARGCSVCGTPTSKTCTGCSRATYCSKECQSEDWVCHIVECDKPGRKVTSADRLAARVLRGDSRLLTYDAAVKFGFVGTEGPEEEEILIGMYAEVIRDIGVKPSALTKWREAGPGVLHAELMAAYRETPKKISEANFNWLSTHAHLFEPKNALEPMRERQEFRQKEVWKFITRSSEEVSLKDIENEMKDWPADKVICHQHYIRTCTAPSPYPSVADWAVLFGFCVFKEGTQDHYFLHHLYLRLISRCTFDQFCAAFSSGGLLDLMDSMGLESARRELPTDCQTVISLSPLHIPTIWHLQSLGDIHNPFPQPAVLIPYGFANCRDADEVARLRRFWMSVLKAPNLSLEQLQTATENDRIYEYLASMPNFQTTKAEKRFLRRIFTTNNYTILGIKYGSSHRAQRQRLNAIIEFIMIQCMARIAIVSGNSVMLNRVSALWSRRLTETVF</sequence>
<dbReference type="GO" id="GO:0008270">
    <property type="term" value="F:zinc ion binding"/>
    <property type="evidence" value="ECO:0007669"/>
    <property type="project" value="UniProtKB-KW"/>
</dbReference>
<dbReference type="PROSITE" id="PS01360">
    <property type="entry name" value="ZF_MYND_1"/>
    <property type="match status" value="1"/>
</dbReference>
<dbReference type="Pfam" id="PF01753">
    <property type="entry name" value="zf-MYND"/>
    <property type="match status" value="1"/>
</dbReference>
<name>A0A166BBF1_9AGAM</name>
<evidence type="ECO:0000256" key="2">
    <source>
        <dbReference type="ARBA" id="ARBA00022771"/>
    </source>
</evidence>
<proteinExistence type="predicted"/>